<gene>
    <name evidence="1" type="ORF">BD311DRAFT_747769</name>
</gene>
<dbReference type="AlphaFoldDB" id="A0A4Q9N0R2"/>
<organism evidence="1">
    <name type="scientific">Dichomitus squalens</name>
    <dbReference type="NCBI Taxonomy" id="114155"/>
    <lineage>
        <taxon>Eukaryota</taxon>
        <taxon>Fungi</taxon>
        <taxon>Dikarya</taxon>
        <taxon>Basidiomycota</taxon>
        <taxon>Agaricomycotina</taxon>
        <taxon>Agaricomycetes</taxon>
        <taxon>Polyporales</taxon>
        <taxon>Polyporaceae</taxon>
        <taxon>Dichomitus</taxon>
    </lineage>
</organism>
<evidence type="ECO:0000313" key="1">
    <source>
        <dbReference type="EMBL" id="TBU33685.1"/>
    </source>
</evidence>
<proteinExistence type="predicted"/>
<dbReference type="OrthoDB" id="2859658at2759"/>
<reference evidence="1" key="1">
    <citation type="submission" date="2019-01" db="EMBL/GenBank/DDBJ databases">
        <title>Draft genome sequences of three monokaryotic isolates of the white-rot basidiomycete fungus Dichomitus squalens.</title>
        <authorList>
            <consortium name="DOE Joint Genome Institute"/>
            <person name="Lopez S.C."/>
            <person name="Andreopoulos B."/>
            <person name="Pangilinan J."/>
            <person name="Lipzen A."/>
            <person name="Riley R."/>
            <person name="Ahrendt S."/>
            <person name="Ng V."/>
            <person name="Barry K."/>
            <person name="Daum C."/>
            <person name="Grigoriev I.V."/>
            <person name="Hilden K.S."/>
            <person name="Makela M.R."/>
            <person name="de Vries R.P."/>
        </authorList>
    </citation>
    <scope>NUCLEOTIDE SEQUENCE [LARGE SCALE GENOMIC DNA]</scope>
    <source>
        <strain evidence="1">OM18370.1</strain>
    </source>
</reference>
<name>A0A4Q9N0R2_9APHY</name>
<accession>A0A4Q9N0R2</accession>
<protein>
    <submittedName>
        <fullName evidence="1">Uncharacterized protein</fullName>
    </submittedName>
</protein>
<sequence>MNDRGISQSQSRVLHKMLRGARLRRGRFGLICPVLVNFSPFYPSSLPIVPALSSAFYNT</sequence>
<dbReference type="EMBL" id="ML143390">
    <property type="protein sequence ID" value="TBU33685.1"/>
    <property type="molecule type" value="Genomic_DNA"/>
</dbReference>
<dbReference type="Proteomes" id="UP000292957">
    <property type="component" value="Unassembled WGS sequence"/>
</dbReference>